<dbReference type="SUPFAM" id="SSF51182">
    <property type="entry name" value="RmlC-like cupins"/>
    <property type="match status" value="1"/>
</dbReference>
<comment type="caution">
    <text evidence="1">The sequence shown here is derived from an EMBL/GenBank/DDBJ whole genome shotgun (WGS) entry which is preliminary data.</text>
</comment>
<evidence type="ECO:0008006" key="3">
    <source>
        <dbReference type="Google" id="ProtNLM"/>
    </source>
</evidence>
<evidence type="ECO:0000313" key="2">
    <source>
        <dbReference type="Proteomes" id="UP000783287"/>
    </source>
</evidence>
<organism evidence="1 2">
    <name type="scientific">Candidatus Dojkabacteria bacterium</name>
    <dbReference type="NCBI Taxonomy" id="2099670"/>
    <lineage>
        <taxon>Bacteria</taxon>
        <taxon>Candidatus Dojkabacteria</taxon>
    </lineage>
</organism>
<dbReference type="EMBL" id="JAGQLK010000106">
    <property type="protein sequence ID" value="MCA9383652.1"/>
    <property type="molecule type" value="Genomic_DNA"/>
</dbReference>
<dbReference type="InterPro" id="IPR011051">
    <property type="entry name" value="RmlC_Cupin_sf"/>
</dbReference>
<dbReference type="AlphaFoldDB" id="A0A955RJD3"/>
<name>A0A955RJD3_9BACT</name>
<dbReference type="Proteomes" id="UP000783287">
    <property type="component" value="Unassembled WGS sequence"/>
</dbReference>
<evidence type="ECO:0000313" key="1">
    <source>
        <dbReference type="EMBL" id="MCA9383652.1"/>
    </source>
</evidence>
<accession>A0A955RJD3</accession>
<dbReference type="Gene3D" id="2.60.120.10">
    <property type="entry name" value="Jelly Rolls"/>
    <property type="match status" value="1"/>
</dbReference>
<reference evidence="1" key="2">
    <citation type="journal article" date="2021" name="Microbiome">
        <title>Successional dynamics and alternative stable states in a saline activated sludge microbial community over 9 years.</title>
        <authorList>
            <person name="Wang Y."/>
            <person name="Ye J."/>
            <person name="Ju F."/>
            <person name="Liu L."/>
            <person name="Boyd J.A."/>
            <person name="Deng Y."/>
            <person name="Parks D.H."/>
            <person name="Jiang X."/>
            <person name="Yin X."/>
            <person name="Woodcroft B.J."/>
            <person name="Tyson G.W."/>
            <person name="Hugenholtz P."/>
            <person name="Polz M.F."/>
            <person name="Zhang T."/>
        </authorList>
    </citation>
    <scope>NUCLEOTIDE SEQUENCE</scope>
    <source>
        <strain evidence="1">HKST-UBA14</strain>
    </source>
</reference>
<proteinExistence type="predicted"/>
<sequence>MYKITRKSDRNLKHLTEFKDIFEIFTSEDTEKVSINTVEGTGRFDNVEATSNFYYFVYQGELTLEFSDETITLTEEDAIWIYIGSKYNMLGNYKVLMVCEPAFKD</sequence>
<reference evidence="1" key="1">
    <citation type="submission" date="2020-04" db="EMBL/GenBank/DDBJ databases">
        <authorList>
            <person name="Zhang T."/>
        </authorList>
    </citation>
    <scope>NUCLEOTIDE SEQUENCE</scope>
    <source>
        <strain evidence="1">HKST-UBA14</strain>
    </source>
</reference>
<gene>
    <name evidence="1" type="ORF">KC909_04755</name>
</gene>
<protein>
    <recommendedName>
        <fullName evidence="3">Cupin domain-containing protein</fullName>
    </recommendedName>
</protein>
<dbReference type="InterPro" id="IPR014710">
    <property type="entry name" value="RmlC-like_jellyroll"/>
</dbReference>